<keyword evidence="3" id="KW-1185">Reference proteome</keyword>
<dbReference type="AlphaFoldDB" id="A0AAD9V4X7"/>
<dbReference type="Proteomes" id="UP001249851">
    <property type="component" value="Unassembled WGS sequence"/>
</dbReference>
<evidence type="ECO:0000256" key="1">
    <source>
        <dbReference type="SAM" id="Phobius"/>
    </source>
</evidence>
<organism evidence="2 3">
    <name type="scientific">Acropora cervicornis</name>
    <name type="common">Staghorn coral</name>
    <dbReference type="NCBI Taxonomy" id="6130"/>
    <lineage>
        <taxon>Eukaryota</taxon>
        <taxon>Metazoa</taxon>
        <taxon>Cnidaria</taxon>
        <taxon>Anthozoa</taxon>
        <taxon>Hexacorallia</taxon>
        <taxon>Scleractinia</taxon>
        <taxon>Astrocoeniina</taxon>
        <taxon>Acroporidae</taxon>
        <taxon>Acropora</taxon>
    </lineage>
</organism>
<keyword evidence="1" id="KW-0472">Membrane</keyword>
<evidence type="ECO:0000313" key="3">
    <source>
        <dbReference type="Proteomes" id="UP001249851"/>
    </source>
</evidence>
<reference evidence="2" key="2">
    <citation type="journal article" date="2023" name="Science">
        <title>Genomic signatures of disease resistance in endangered staghorn corals.</title>
        <authorList>
            <person name="Vollmer S.V."/>
            <person name="Selwyn J.D."/>
            <person name="Despard B.A."/>
            <person name="Roesel C.L."/>
        </authorList>
    </citation>
    <scope>NUCLEOTIDE SEQUENCE</scope>
    <source>
        <strain evidence="2">K2</strain>
    </source>
</reference>
<protein>
    <submittedName>
        <fullName evidence="2">Uncharacterized protein</fullName>
    </submittedName>
</protein>
<dbReference type="EMBL" id="JARQWQ010000033">
    <property type="protein sequence ID" value="KAK2561409.1"/>
    <property type="molecule type" value="Genomic_DNA"/>
</dbReference>
<reference evidence="2" key="1">
    <citation type="journal article" date="2023" name="G3 (Bethesda)">
        <title>Whole genome assembly and annotation of the endangered Caribbean coral Acropora cervicornis.</title>
        <authorList>
            <person name="Selwyn J.D."/>
            <person name="Vollmer S.V."/>
        </authorList>
    </citation>
    <scope>NUCLEOTIDE SEQUENCE</scope>
    <source>
        <strain evidence="2">K2</strain>
    </source>
</reference>
<name>A0AAD9V4X7_ACRCE</name>
<dbReference type="Gene3D" id="1.10.287.70">
    <property type="match status" value="1"/>
</dbReference>
<evidence type="ECO:0000313" key="2">
    <source>
        <dbReference type="EMBL" id="KAK2561409.1"/>
    </source>
</evidence>
<keyword evidence="1" id="KW-1133">Transmembrane helix</keyword>
<proteinExistence type="predicted"/>
<keyword evidence="1" id="KW-0812">Transmembrane</keyword>
<gene>
    <name evidence="2" type="ORF">P5673_015929</name>
</gene>
<sequence length="82" mass="9205">MLDWRIKGDYDICTPTTIARNGRFGNLPPNTRLGQGMTIIFCLIVIPLTMLARSTGELMGCGIRFIFTKTEVCLLNNELPKE</sequence>
<feature type="transmembrane region" description="Helical" evidence="1">
    <location>
        <begin position="33"/>
        <end position="52"/>
    </location>
</feature>
<comment type="caution">
    <text evidence="2">The sequence shown here is derived from an EMBL/GenBank/DDBJ whole genome shotgun (WGS) entry which is preliminary data.</text>
</comment>
<accession>A0AAD9V4X7</accession>